<dbReference type="Pfam" id="PF05949">
    <property type="entry name" value="DUF881"/>
    <property type="match status" value="1"/>
</dbReference>
<dbReference type="InterPro" id="IPR010273">
    <property type="entry name" value="DUF881"/>
</dbReference>
<evidence type="ECO:0000256" key="2">
    <source>
        <dbReference type="SAM" id="MobiDB-lite"/>
    </source>
</evidence>
<keyword evidence="3" id="KW-1133">Transmembrane helix</keyword>
<evidence type="ECO:0000256" key="3">
    <source>
        <dbReference type="SAM" id="Phobius"/>
    </source>
</evidence>
<evidence type="ECO:0000313" key="5">
    <source>
        <dbReference type="Proteomes" id="UP001197247"/>
    </source>
</evidence>
<dbReference type="PANTHER" id="PTHR37313">
    <property type="entry name" value="UPF0749 PROTEIN RV1825"/>
    <property type="match status" value="1"/>
</dbReference>
<accession>A0ABS5TN01</accession>
<dbReference type="RefSeq" id="WP_214159000.1">
    <property type="nucleotide sequence ID" value="NZ_JAHBAY010000012.1"/>
</dbReference>
<comment type="caution">
    <text evidence="4">The sequence shown here is derived from an EMBL/GenBank/DDBJ whole genome shotgun (WGS) entry which is preliminary data.</text>
</comment>
<dbReference type="PANTHER" id="PTHR37313:SF1">
    <property type="entry name" value="UPF0749 PROTEIN RV1823"/>
    <property type="match status" value="1"/>
</dbReference>
<evidence type="ECO:0000313" key="4">
    <source>
        <dbReference type="EMBL" id="MBT0772474.1"/>
    </source>
</evidence>
<comment type="similarity">
    <text evidence="1">Belongs to the UPF0749 family.</text>
</comment>
<dbReference type="EMBL" id="JAHBAY010000012">
    <property type="protein sequence ID" value="MBT0772474.1"/>
    <property type="molecule type" value="Genomic_DNA"/>
</dbReference>
<name>A0ABS5TN01_9ACTN</name>
<reference evidence="4 5" key="1">
    <citation type="submission" date="2021-05" db="EMBL/GenBank/DDBJ databases">
        <title>Kineosporia and Streptomyces sp. nov. two new marine actinobacteria isolated from Coral.</title>
        <authorList>
            <person name="Buangrab K."/>
            <person name="Sutthacheep M."/>
            <person name="Yeemin T."/>
            <person name="Harunari E."/>
            <person name="Igarashi Y."/>
            <person name="Kanchanasin P."/>
            <person name="Tanasupawat S."/>
            <person name="Phongsopitanun W."/>
        </authorList>
    </citation>
    <scope>NUCLEOTIDE SEQUENCE [LARGE SCALE GENOMIC DNA]</scope>
    <source>
        <strain evidence="4 5">J2-2</strain>
    </source>
</reference>
<proteinExistence type="inferred from homology"/>
<keyword evidence="3" id="KW-0472">Membrane</keyword>
<dbReference type="Gene3D" id="3.30.70.1880">
    <property type="entry name" value="Protein of unknown function DUF881"/>
    <property type="match status" value="1"/>
</dbReference>
<keyword evidence="5" id="KW-1185">Reference proteome</keyword>
<protein>
    <submittedName>
        <fullName evidence="4">DUF881 domain-containing protein</fullName>
    </submittedName>
</protein>
<keyword evidence="3" id="KW-0812">Transmembrane</keyword>
<feature type="compositionally biased region" description="Polar residues" evidence="2">
    <location>
        <begin position="280"/>
        <end position="292"/>
    </location>
</feature>
<evidence type="ECO:0000256" key="1">
    <source>
        <dbReference type="ARBA" id="ARBA00009108"/>
    </source>
</evidence>
<feature type="transmembrane region" description="Helical" evidence="3">
    <location>
        <begin position="43"/>
        <end position="63"/>
    </location>
</feature>
<feature type="region of interest" description="Disordered" evidence="2">
    <location>
        <begin position="271"/>
        <end position="292"/>
    </location>
</feature>
<sequence>MSAAPRRLDASMTLLREVMERPLDPGYAAAAADPRPRTRRRTALTLALSVLAGVGFTVAVSSIRVPQRESQAVSRELREEIERRTEAVQAQEQSNAALAAANSRAQQDLLGTRGAALSRQVRELGALAGEVAVTGKGLTVTLDDAQGRDEVGGDPRADTGYDEGVVLDADLQVVVNGLWSAGAEAISINGERLTALSAIRSAGEAILVDFRPLVPPYVVSVIGDPAGLQTGFADGDAGPYVQSLRDNNGIRVDIAESGSLTLPGAGQFVLRQAEPVEESPGTQESTDSGGHT</sequence>
<dbReference type="Proteomes" id="UP001197247">
    <property type="component" value="Unassembled WGS sequence"/>
</dbReference>
<gene>
    <name evidence="4" type="ORF">KIH74_26245</name>
</gene>
<organism evidence="4 5">
    <name type="scientific">Kineosporia corallincola</name>
    <dbReference type="NCBI Taxonomy" id="2835133"/>
    <lineage>
        <taxon>Bacteria</taxon>
        <taxon>Bacillati</taxon>
        <taxon>Actinomycetota</taxon>
        <taxon>Actinomycetes</taxon>
        <taxon>Kineosporiales</taxon>
        <taxon>Kineosporiaceae</taxon>
        <taxon>Kineosporia</taxon>
    </lineage>
</organism>